<dbReference type="EMBL" id="MN738930">
    <property type="protein sequence ID" value="QHT32087.1"/>
    <property type="molecule type" value="Genomic_DNA"/>
</dbReference>
<keyword evidence="1" id="KW-0472">Membrane</keyword>
<sequence length="184" mass="21801">MDYDLMESQWKSSLYDCDSESCLLSILLPCHIYSKFKSDGKYYLLNFLSYGFVLICINNIYYWYSYYNKHACPSKESIQCFGLTDCQNNYIYIDNIPTKCIYYEDAQICAYNKVGCILKKDLHDLNKYLWFFCSVSYLFLFIMNYSLRNKIRNNKQIKSNACIDLCAVTVCYTCGLAQEYRENN</sequence>
<keyword evidence="1" id="KW-1133">Transmembrane helix</keyword>
<proteinExistence type="predicted"/>
<protein>
    <submittedName>
        <fullName evidence="2">Uncharacterized protein</fullName>
    </submittedName>
</protein>
<feature type="transmembrane region" description="Helical" evidence="1">
    <location>
        <begin position="42"/>
        <end position="64"/>
    </location>
</feature>
<dbReference type="Pfam" id="PF04749">
    <property type="entry name" value="PLAC8"/>
    <property type="match status" value="1"/>
</dbReference>
<keyword evidence="1" id="KW-0812">Transmembrane</keyword>
<evidence type="ECO:0000313" key="2">
    <source>
        <dbReference type="EMBL" id="QHT32087.1"/>
    </source>
</evidence>
<feature type="transmembrane region" description="Helical" evidence="1">
    <location>
        <begin position="128"/>
        <end position="147"/>
    </location>
</feature>
<reference evidence="2" key="1">
    <citation type="journal article" date="2020" name="Nature">
        <title>Giant virus diversity and host interactions through global metagenomics.</title>
        <authorList>
            <person name="Schulz F."/>
            <person name="Roux S."/>
            <person name="Paez-Espino D."/>
            <person name="Jungbluth S."/>
            <person name="Walsh D.A."/>
            <person name="Denef V.J."/>
            <person name="McMahon K.D."/>
            <person name="Konstantinidis K.T."/>
            <person name="Eloe-Fadrosh E.A."/>
            <person name="Kyrpides N.C."/>
            <person name="Woyke T."/>
        </authorList>
    </citation>
    <scope>NUCLEOTIDE SEQUENCE</scope>
    <source>
        <strain evidence="2">GVMAG-M-3300009159-65</strain>
    </source>
</reference>
<evidence type="ECO:0000256" key="1">
    <source>
        <dbReference type="SAM" id="Phobius"/>
    </source>
</evidence>
<name>A0A6C0ESR8_9ZZZZ</name>
<dbReference type="InterPro" id="IPR006461">
    <property type="entry name" value="PLAC_motif_containing"/>
</dbReference>
<dbReference type="AlphaFoldDB" id="A0A6C0ESR8"/>
<organism evidence="2">
    <name type="scientific">viral metagenome</name>
    <dbReference type="NCBI Taxonomy" id="1070528"/>
    <lineage>
        <taxon>unclassified sequences</taxon>
        <taxon>metagenomes</taxon>
        <taxon>organismal metagenomes</taxon>
    </lineage>
</organism>
<accession>A0A6C0ESR8</accession>
<dbReference type="NCBIfam" id="TIGR01571">
    <property type="entry name" value="A_thal_Cys_rich"/>
    <property type="match status" value="1"/>
</dbReference>